<protein>
    <submittedName>
        <fullName evidence="2">Uncharacterized protein</fullName>
    </submittedName>
</protein>
<evidence type="ECO:0000313" key="3">
    <source>
        <dbReference type="Proteomes" id="UP000438288"/>
    </source>
</evidence>
<evidence type="ECO:0000313" key="2">
    <source>
        <dbReference type="EMBL" id="KAB6335364.1"/>
    </source>
</evidence>
<evidence type="ECO:0000313" key="4">
    <source>
        <dbReference type="Proteomes" id="UP000487596"/>
    </source>
</evidence>
<dbReference type="Proteomes" id="UP000438288">
    <property type="component" value="Unassembled WGS sequence"/>
</dbReference>
<comment type="caution">
    <text evidence="2">The sequence shown here is derived from an EMBL/GenBank/DDBJ whole genome shotgun (WGS) entry which is preliminary data.</text>
</comment>
<dbReference type="EMBL" id="WDCP01000149">
    <property type="protein sequence ID" value="KAB6335364.1"/>
    <property type="molecule type" value="Genomic_DNA"/>
</dbReference>
<proteinExistence type="predicted"/>
<sequence>MIEFNHWDIYFKHFDIYYELVKSPSFFSAFNIQFIQNLTYCLKCSNTSGNQRQTKLIFNHPHRI</sequence>
<reference evidence="3 4" key="1">
    <citation type="journal article" date="2019" name="Nat. Med.">
        <title>A library of human gut bacterial isolates paired with longitudinal multiomics data enables mechanistic microbiome research.</title>
        <authorList>
            <person name="Poyet M."/>
            <person name="Groussin M."/>
            <person name="Gibbons S.M."/>
            <person name="Avila-Pacheco J."/>
            <person name="Jiang X."/>
            <person name="Kearney S.M."/>
            <person name="Perrotta A.R."/>
            <person name="Berdy B."/>
            <person name="Zhao S."/>
            <person name="Lieberman T.D."/>
            <person name="Swanson P.K."/>
            <person name="Smith M."/>
            <person name="Roesemann S."/>
            <person name="Alexander J.E."/>
            <person name="Rich S.A."/>
            <person name="Livny J."/>
            <person name="Vlamakis H."/>
            <person name="Clish C."/>
            <person name="Bullock K."/>
            <person name="Deik A."/>
            <person name="Scott J."/>
            <person name="Pierce K.A."/>
            <person name="Xavier R.J."/>
            <person name="Alm E.J."/>
        </authorList>
    </citation>
    <scope>NUCLEOTIDE SEQUENCE [LARGE SCALE GENOMIC DNA]</scope>
    <source>
        <strain evidence="2 3">BIOML-A16</strain>
        <strain evidence="1 4">BIOML-A62</strain>
    </source>
</reference>
<dbReference type="EMBL" id="WDEH01000114">
    <property type="protein sequence ID" value="KAB6127741.1"/>
    <property type="molecule type" value="Genomic_DNA"/>
</dbReference>
<gene>
    <name evidence="1" type="ORF">GA424_27175</name>
    <name evidence="2" type="ORF">GAZ43_26490</name>
</gene>
<dbReference type="AlphaFoldDB" id="A0A6A2RMK7"/>
<name>A0A6A2RMK7_9BACE</name>
<accession>A0A6A2RMK7</accession>
<organism evidence="2 3">
    <name type="scientific">Bacteroides xylanisolvens</name>
    <dbReference type="NCBI Taxonomy" id="371601"/>
    <lineage>
        <taxon>Bacteria</taxon>
        <taxon>Pseudomonadati</taxon>
        <taxon>Bacteroidota</taxon>
        <taxon>Bacteroidia</taxon>
        <taxon>Bacteroidales</taxon>
        <taxon>Bacteroidaceae</taxon>
        <taxon>Bacteroides</taxon>
    </lineage>
</organism>
<dbReference type="Proteomes" id="UP000487596">
    <property type="component" value="Unassembled WGS sequence"/>
</dbReference>
<evidence type="ECO:0000313" key="1">
    <source>
        <dbReference type="EMBL" id="KAB6127741.1"/>
    </source>
</evidence>